<proteinExistence type="inferred from homology"/>
<keyword evidence="9" id="KW-1185">Reference proteome</keyword>
<evidence type="ECO:0000313" key="9">
    <source>
        <dbReference type="Proteomes" id="UP000244810"/>
    </source>
</evidence>
<sequence length="96" mass="10497">MERLSRFDVVEANGIAMVVVESELLPPDPAVVVIPLLENYPAVTTLNPVIPYRGLSLILATRLVTPVSRAAVRRTGRVEEHADRITRALDVLLTGI</sequence>
<keyword evidence="3" id="KW-0678">Repressor</keyword>
<dbReference type="AlphaFoldDB" id="A0A2T7UWA3"/>
<accession>A0A2T7UWA3</accession>
<evidence type="ECO:0000256" key="1">
    <source>
        <dbReference type="ARBA" id="ARBA00005230"/>
    </source>
</evidence>
<evidence type="ECO:0000313" key="8">
    <source>
        <dbReference type="EMBL" id="PVE49065.1"/>
    </source>
</evidence>
<evidence type="ECO:0000256" key="2">
    <source>
        <dbReference type="ARBA" id="ARBA00015075"/>
    </source>
</evidence>
<reference evidence="8 9" key="1">
    <citation type="journal article" date="2011" name="Syst. Appl. Microbiol.">
        <title>Defluviimonas denitrificans gen. nov., sp. nov., and Pararhodobacter aggregans gen. nov., sp. nov., non-phototrophic Rhodobacteraceae from the biofilter of a marine aquaculture.</title>
        <authorList>
            <person name="Foesel B.U."/>
            <person name="Drake H.L."/>
            <person name="Schramm A."/>
        </authorList>
    </citation>
    <scope>NUCLEOTIDE SEQUENCE [LARGE SCALE GENOMIC DNA]</scope>
    <source>
        <strain evidence="8 9">D1-19</strain>
    </source>
</reference>
<dbReference type="EMBL" id="QDDR01000001">
    <property type="protein sequence ID" value="PVE49065.1"/>
    <property type="molecule type" value="Genomic_DNA"/>
</dbReference>
<dbReference type="InterPro" id="IPR011067">
    <property type="entry name" value="Plasmid_toxin/cell-grow_inhib"/>
</dbReference>
<keyword evidence="4" id="KW-0805">Transcription regulation</keyword>
<comment type="similarity">
    <text evidence="1">Belongs to the CcdB toxin family.</text>
</comment>
<dbReference type="RefSeq" id="WP_107749569.1">
    <property type="nucleotide sequence ID" value="NZ_QBKF01000001.1"/>
</dbReference>
<dbReference type="Proteomes" id="UP000244810">
    <property type="component" value="Unassembled WGS sequence"/>
</dbReference>
<evidence type="ECO:0000256" key="7">
    <source>
        <dbReference type="ARBA" id="ARBA00033135"/>
    </source>
</evidence>
<keyword evidence="5" id="KW-0804">Transcription</keyword>
<dbReference type="OrthoDB" id="8450030at2"/>
<dbReference type="Pfam" id="PF01845">
    <property type="entry name" value="CcdB"/>
    <property type="match status" value="1"/>
</dbReference>
<dbReference type="InterPro" id="IPR002712">
    <property type="entry name" value="CcdB"/>
</dbReference>
<evidence type="ECO:0000256" key="4">
    <source>
        <dbReference type="ARBA" id="ARBA00023015"/>
    </source>
</evidence>
<dbReference type="SUPFAM" id="SSF50118">
    <property type="entry name" value="Cell growth inhibitor/plasmid maintenance toxic component"/>
    <property type="match status" value="1"/>
</dbReference>
<evidence type="ECO:0000256" key="6">
    <source>
        <dbReference type="ARBA" id="ARBA00029628"/>
    </source>
</evidence>
<evidence type="ECO:0000256" key="3">
    <source>
        <dbReference type="ARBA" id="ARBA00022491"/>
    </source>
</evidence>
<dbReference type="GO" id="GO:0008657">
    <property type="term" value="F:DNA topoisomerase type II (double strand cut, ATP-hydrolyzing) inhibitor activity"/>
    <property type="evidence" value="ECO:0007669"/>
    <property type="project" value="InterPro"/>
</dbReference>
<dbReference type="GO" id="GO:0006276">
    <property type="term" value="P:plasmid maintenance"/>
    <property type="evidence" value="ECO:0007669"/>
    <property type="project" value="InterPro"/>
</dbReference>
<evidence type="ECO:0000256" key="5">
    <source>
        <dbReference type="ARBA" id="ARBA00023163"/>
    </source>
</evidence>
<name>A0A2T7UWA3_9RHOB</name>
<gene>
    <name evidence="8" type="ORF">DDE23_01255</name>
</gene>
<comment type="caution">
    <text evidence="8">The sequence shown here is derived from an EMBL/GenBank/DDBJ whole genome shotgun (WGS) entry which is preliminary data.</text>
</comment>
<organism evidence="8 9">
    <name type="scientific">Pararhodobacter aggregans</name>
    <dbReference type="NCBI Taxonomy" id="404875"/>
    <lineage>
        <taxon>Bacteria</taxon>
        <taxon>Pseudomonadati</taxon>
        <taxon>Pseudomonadota</taxon>
        <taxon>Alphaproteobacteria</taxon>
        <taxon>Rhodobacterales</taxon>
        <taxon>Paracoccaceae</taxon>
        <taxon>Pararhodobacter</taxon>
    </lineage>
</organism>
<dbReference type="Gene3D" id="2.30.30.110">
    <property type="match status" value="1"/>
</dbReference>
<protein>
    <recommendedName>
        <fullName evidence="2">Toxin CcdB</fullName>
    </recommendedName>
    <alternativeName>
        <fullName evidence="7">Cytotoxic protein CcdB</fullName>
    </alternativeName>
    <alternativeName>
        <fullName evidence="6">Protein LetD</fullName>
    </alternativeName>
</protein>